<evidence type="ECO:0000256" key="1">
    <source>
        <dbReference type="SAM" id="MobiDB-lite"/>
    </source>
</evidence>
<reference evidence="2" key="1">
    <citation type="journal article" date="2015" name="Nature">
        <title>Complex archaea that bridge the gap between prokaryotes and eukaryotes.</title>
        <authorList>
            <person name="Spang A."/>
            <person name="Saw J.H."/>
            <person name="Jorgensen S.L."/>
            <person name="Zaremba-Niedzwiedzka K."/>
            <person name="Martijn J."/>
            <person name="Lind A.E."/>
            <person name="van Eijk R."/>
            <person name="Schleper C."/>
            <person name="Guy L."/>
            <person name="Ettema T.J."/>
        </authorList>
    </citation>
    <scope>NUCLEOTIDE SEQUENCE</scope>
</reference>
<gene>
    <name evidence="2" type="ORF">LCGC14_0609340</name>
</gene>
<feature type="region of interest" description="Disordered" evidence="1">
    <location>
        <begin position="274"/>
        <end position="293"/>
    </location>
</feature>
<comment type="caution">
    <text evidence="2">The sequence shown here is derived from an EMBL/GenBank/DDBJ whole genome shotgun (WGS) entry which is preliminary data.</text>
</comment>
<protein>
    <submittedName>
        <fullName evidence="2">Uncharacterized protein</fullName>
    </submittedName>
</protein>
<evidence type="ECO:0000313" key="2">
    <source>
        <dbReference type="EMBL" id="KKN52769.1"/>
    </source>
</evidence>
<dbReference type="AlphaFoldDB" id="A0A0F9RD39"/>
<organism evidence="2">
    <name type="scientific">marine sediment metagenome</name>
    <dbReference type="NCBI Taxonomy" id="412755"/>
    <lineage>
        <taxon>unclassified sequences</taxon>
        <taxon>metagenomes</taxon>
        <taxon>ecological metagenomes</taxon>
    </lineage>
</organism>
<sequence length="793" mass="89184">MINALFTIRQDPTTIGALVQRANRILIKFTENADNGTTLIHLAQKHITDKTIGDRPAEDQKLLQTLESLRGDKKISEAQAEAFLCTPADTLELQSFQAVVLLAALEHHKRFGKPERPLRAMMVFRLLYEDRTKSQKRLRAIEVDKYLAVAWHSVEEIVSRIDLIFEELSDDSLSYAHQRLMPVRRILRDLIAESLENLRTSSSSSGEAVIDAYKLAAEHEKPTGSLRTGDTNQAIESYGDFGSYPDVASAAEPDQLHGDDVAETEDTPAYIELSAQPILSDTTQDPSERRADNQTSGVFLATQFERSAPASLRRSHVLSAVHAKTVAGSIERREKRLICLTNRLSKYETEILISELKSRMQQCDASYMLYLALATGRKPAKLLQARPVAVYRDFQEVGSGYFLGTQEIYWLYRQALPAHRLPKSHRSLLDQQQTPVVLPVPCSAEVMRHFPETDSQELELQAEALLKKINKANSTNLSIGKIADHLANFLHHQGVDDVLIALITGNPDIQEAGLYYTQYDSVSIYKAYQRYREKELRAETQDPIESKVALGGSQLVVTENAVTGIFDHLQKNVQALQGQGWDKVHYGYVMYVLHLLNFTTGHRPVRDPFDDIEHIDLISKKIFISDKESRLTTSSARTLVLPDIAVTQIGLYIEHLEKLHVQMQSLSPEFAQQVSSVLNGKSPLFFLIDRGSAIDDIRMAQLSPKSVVHFWSGVLDLPPNWHRHFLRTYLSQQKMVSGESIDTWMGHAKPGQEGLTRYSGMSIKSLETIALKIEQLCIKLKIIPLTSQGRSDG</sequence>
<name>A0A0F9RD39_9ZZZZ</name>
<dbReference type="EMBL" id="LAZR01001005">
    <property type="protein sequence ID" value="KKN52769.1"/>
    <property type="molecule type" value="Genomic_DNA"/>
</dbReference>
<accession>A0A0F9RD39</accession>
<proteinExistence type="predicted"/>